<evidence type="ECO:0000256" key="4">
    <source>
        <dbReference type="SAM" id="MobiDB-lite"/>
    </source>
</evidence>
<dbReference type="Pfam" id="PF08799">
    <property type="entry name" value="PRP4"/>
    <property type="match status" value="1"/>
</dbReference>
<keyword evidence="2" id="KW-0677">Repeat</keyword>
<dbReference type="SUPFAM" id="SSF158230">
    <property type="entry name" value="PRP4-like"/>
    <property type="match status" value="1"/>
</dbReference>
<feature type="repeat" description="WD" evidence="3">
    <location>
        <begin position="512"/>
        <end position="551"/>
    </location>
</feature>
<dbReference type="InterPro" id="IPR015943">
    <property type="entry name" value="WD40/YVTN_repeat-like_dom_sf"/>
</dbReference>
<dbReference type="Gene3D" id="2.130.10.10">
    <property type="entry name" value="YVTN repeat-like/Quinoprotein amine dehydrogenase"/>
    <property type="match status" value="2"/>
</dbReference>
<dbReference type="GO" id="GO:0000398">
    <property type="term" value="P:mRNA splicing, via spliceosome"/>
    <property type="evidence" value="ECO:0007669"/>
    <property type="project" value="TreeGrafter"/>
</dbReference>
<evidence type="ECO:0000259" key="5">
    <source>
        <dbReference type="SMART" id="SM00500"/>
    </source>
</evidence>
<comment type="caution">
    <text evidence="6">The sequence shown here is derived from an EMBL/GenBank/DDBJ whole genome shotgun (WGS) entry which is preliminary data.</text>
</comment>
<dbReference type="EMBL" id="SKBQ01000016">
    <property type="protein sequence ID" value="TPX16732.1"/>
    <property type="molecule type" value="Genomic_DNA"/>
</dbReference>
<feature type="region of interest" description="Disordered" evidence="4">
    <location>
        <begin position="135"/>
        <end position="157"/>
    </location>
</feature>
<evidence type="ECO:0000313" key="6">
    <source>
        <dbReference type="EMBL" id="TPX16732.1"/>
    </source>
</evidence>
<dbReference type="FunCoup" id="A0A507B3A4">
    <property type="interactions" value="402"/>
</dbReference>
<dbReference type="PROSITE" id="PS50082">
    <property type="entry name" value="WD_REPEATS_2"/>
    <property type="match status" value="4"/>
</dbReference>
<evidence type="ECO:0000256" key="3">
    <source>
        <dbReference type="PROSITE-ProRule" id="PRU00221"/>
    </source>
</evidence>
<dbReference type="SMART" id="SM00320">
    <property type="entry name" value="WD40"/>
    <property type="match status" value="6"/>
</dbReference>
<feature type="region of interest" description="Disordered" evidence="4">
    <location>
        <begin position="1"/>
        <end position="25"/>
    </location>
</feature>
<dbReference type="InParanoid" id="A0A507B3A4"/>
<feature type="repeat" description="WD" evidence="3">
    <location>
        <begin position="317"/>
        <end position="358"/>
    </location>
</feature>
<sequence length="551" mass="60351">MMHPSRQAYVEEAESEVRLPPQHHLPEASGQLKRTASNLAPPSILQDRGIDLADLPTDRDYDIPSTATGVAPEKASAILAQFERKRLAASIIVPTDDGKVRAKLRELGEPITLFGEDVADRRSRLRELLTVQAEQGTLEKPDVDMEDAGEAEEQEEQEEEFYTTGGQQLLEARIDIAKYSLPRAKQRVSFQKAESKIPLRTHVKFRKHIKERLQGFELQASQPIGERNISMTRISPNGEMVAVGNFGGTLSLVGVPNLETIKTFRGHTQKISGISWFPGSTLPDSNVSSEAVNLASGGAEGNIHLWSLTQETPLSTLSGHSQRVCRVEFHPSGKYLASASDDTSWRLWDVETTSELLLQEGHSRGVYAVSFNTDGALLASAGTDSIGRIWDLRTGRTVMILDGHMDGHIKPIYALDWGSDGHRVLSGSADGWVKCWDVRKVQRGGGVGAHSSTVSDLRWYKGLDDPLLGTAPGVDDKGVQQPKKASTFFVSSGFDQKVNIYSADDWSLVQSLSGHTAPVSSVDVSRDGRWIVSGGHDKTVKLWGRDDGEPF</sequence>
<dbReference type="PROSITE" id="PS00678">
    <property type="entry name" value="WD_REPEATS_1"/>
    <property type="match status" value="1"/>
</dbReference>
<evidence type="ECO:0000313" key="7">
    <source>
        <dbReference type="Proteomes" id="UP000319257"/>
    </source>
</evidence>
<protein>
    <recommendedName>
        <fullName evidence="5">Pre-mRNA processing factor 4 (PRP4)-like domain-containing protein</fullName>
    </recommendedName>
</protein>
<dbReference type="PRINTS" id="PR00320">
    <property type="entry name" value="GPROTEINBRPT"/>
</dbReference>
<feature type="compositionally biased region" description="Acidic residues" evidence="4">
    <location>
        <begin position="144"/>
        <end position="157"/>
    </location>
</feature>
<dbReference type="SUPFAM" id="SSF50978">
    <property type="entry name" value="WD40 repeat-like"/>
    <property type="match status" value="1"/>
</dbReference>
<reference evidence="6 7" key="1">
    <citation type="submission" date="2019-06" db="EMBL/GenBank/DDBJ databases">
        <title>Draft genome sequence of the filamentous fungus Phialemoniopsis curvata isolated from diesel fuel.</title>
        <authorList>
            <person name="Varaljay V.A."/>
            <person name="Lyon W.J."/>
            <person name="Crouch A.L."/>
            <person name="Drake C.E."/>
            <person name="Hollomon J.M."/>
            <person name="Nadeau L.J."/>
            <person name="Nunn H.S."/>
            <person name="Stevenson B.S."/>
            <person name="Bojanowski C.L."/>
            <person name="Crookes-Goodson W.J."/>
        </authorList>
    </citation>
    <scope>NUCLEOTIDE SEQUENCE [LARGE SCALE GENOMIC DNA]</scope>
    <source>
        <strain evidence="6 7">D216</strain>
    </source>
</reference>
<dbReference type="Proteomes" id="UP000319257">
    <property type="component" value="Unassembled WGS sequence"/>
</dbReference>
<name>A0A507B3A4_9PEZI</name>
<dbReference type="STRING" id="1093900.A0A507B3A4"/>
<dbReference type="InterPro" id="IPR036322">
    <property type="entry name" value="WD40_repeat_dom_sf"/>
</dbReference>
<dbReference type="SMART" id="SM00500">
    <property type="entry name" value="SFM"/>
    <property type="match status" value="1"/>
</dbReference>
<feature type="domain" description="Pre-mRNA processing factor 4 (PRP4)-like" evidence="5">
    <location>
        <begin position="95"/>
        <end position="147"/>
    </location>
</feature>
<gene>
    <name evidence="6" type="ORF">E0L32_003673</name>
</gene>
<dbReference type="PANTHER" id="PTHR19846">
    <property type="entry name" value="WD40 REPEAT PROTEIN"/>
    <property type="match status" value="1"/>
</dbReference>
<dbReference type="Pfam" id="PF00400">
    <property type="entry name" value="WD40"/>
    <property type="match status" value="5"/>
</dbReference>
<dbReference type="GeneID" id="41971120"/>
<dbReference type="GO" id="GO:0030621">
    <property type="term" value="F:U4 snRNA binding"/>
    <property type="evidence" value="ECO:0007669"/>
    <property type="project" value="TreeGrafter"/>
</dbReference>
<dbReference type="CDD" id="cd00200">
    <property type="entry name" value="WD40"/>
    <property type="match status" value="1"/>
</dbReference>
<dbReference type="InterPro" id="IPR014906">
    <property type="entry name" value="PRP4-like"/>
</dbReference>
<accession>A0A507B3A4</accession>
<dbReference type="InterPro" id="IPR019775">
    <property type="entry name" value="WD40_repeat_CS"/>
</dbReference>
<evidence type="ECO:0000256" key="1">
    <source>
        <dbReference type="ARBA" id="ARBA00022574"/>
    </source>
</evidence>
<organism evidence="6 7">
    <name type="scientific">Thyridium curvatum</name>
    <dbReference type="NCBI Taxonomy" id="1093900"/>
    <lineage>
        <taxon>Eukaryota</taxon>
        <taxon>Fungi</taxon>
        <taxon>Dikarya</taxon>
        <taxon>Ascomycota</taxon>
        <taxon>Pezizomycotina</taxon>
        <taxon>Sordariomycetes</taxon>
        <taxon>Sordariomycetidae</taxon>
        <taxon>Thyridiales</taxon>
        <taxon>Thyridiaceae</taxon>
        <taxon>Thyridium</taxon>
    </lineage>
</organism>
<dbReference type="Gene3D" id="4.10.280.110">
    <property type="entry name" value="Pre-mRNA processing factor 4 domain"/>
    <property type="match status" value="1"/>
</dbReference>
<dbReference type="GO" id="GO:0046540">
    <property type="term" value="C:U4/U6 x U5 tri-snRNP complex"/>
    <property type="evidence" value="ECO:0007669"/>
    <property type="project" value="TreeGrafter"/>
</dbReference>
<dbReference type="RefSeq" id="XP_030998443.1">
    <property type="nucleotide sequence ID" value="XM_031137999.1"/>
</dbReference>
<dbReference type="PROSITE" id="PS50294">
    <property type="entry name" value="WD_REPEATS_REGION"/>
    <property type="match status" value="4"/>
</dbReference>
<dbReference type="OrthoDB" id="540662at2759"/>
<dbReference type="PANTHER" id="PTHR19846:SF0">
    <property type="entry name" value="PRE-MRNA PROCESSING FACTOR 4"/>
    <property type="match status" value="1"/>
</dbReference>
<dbReference type="AlphaFoldDB" id="A0A507B3A4"/>
<keyword evidence="7" id="KW-1185">Reference proteome</keyword>
<dbReference type="GO" id="GO:0017070">
    <property type="term" value="F:U6 snRNA binding"/>
    <property type="evidence" value="ECO:0007669"/>
    <property type="project" value="TreeGrafter"/>
</dbReference>
<keyword evidence="1 3" id="KW-0853">WD repeat</keyword>
<dbReference type="InterPro" id="IPR020472">
    <property type="entry name" value="WD40_PAC1"/>
</dbReference>
<proteinExistence type="predicted"/>
<feature type="repeat" description="WD" evidence="3">
    <location>
        <begin position="405"/>
        <end position="439"/>
    </location>
</feature>
<dbReference type="FunFam" id="2.130.10.10:FF:000698">
    <property type="entry name" value="Putative pre-mRNA splicing factor"/>
    <property type="match status" value="1"/>
</dbReference>
<dbReference type="InterPro" id="IPR036285">
    <property type="entry name" value="PRP4-like_sf"/>
</dbReference>
<evidence type="ECO:0000256" key="2">
    <source>
        <dbReference type="ARBA" id="ARBA00022737"/>
    </source>
</evidence>
<dbReference type="InterPro" id="IPR001680">
    <property type="entry name" value="WD40_rpt"/>
</dbReference>
<feature type="repeat" description="WD" evidence="3">
    <location>
        <begin position="359"/>
        <end position="400"/>
    </location>
</feature>